<evidence type="ECO:0008006" key="3">
    <source>
        <dbReference type="Google" id="ProtNLM"/>
    </source>
</evidence>
<feature type="compositionally biased region" description="Polar residues" evidence="1">
    <location>
        <begin position="75"/>
        <end position="84"/>
    </location>
</feature>
<reference evidence="2" key="1">
    <citation type="journal article" date="2012" name="Mol. Plant Microbe Interact.">
        <title>A highly conserved effector in Fusarium oxysporum is required for full virulence on Arabidopsis.</title>
        <authorList>
            <person name="Thatcher L.F."/>
            <person name="Gardiner D.M."/>
            <person name="Kazan K."/>
            <person name="Manners J."/>
        </authorList>
    </citation>
    <scope>NUCLEOTIDE SEQUENCE [LARGE SCALE GENOMIC DNA]</scope>
    <source>
        <strain evidence="2">Fo5176</strain>
    </source>
</reference>
<dbReference type="EMBL" id="AFQF01000749">
    <property type="protein sequence ID" value="EGU87094.1"/>
    <property type="molecule type" value="Genomic_DNA"/>
</dbReference>
<dbReference type="InterPro" id="IPR018824">
    <property type="entry name" value="Conidiation-specific_6"/>
</dbReference>
<proteinExistence type="predicted"/>
<comment type="caution">
    <text evidence="2">The sequence shown here is derived from an EMBL/GenBank/DDBJ whole genome shotgun (WGS) entry which is preliminary data.</text>
</comment>
<feature type="compositionally biased region" description="Basic and acidic residues" evidence="1">
    <location>
        <begin position="86"/>
        <end position="101"/>
    </location>
</feature>
<organism evidence="2">
    <name type="scientific">Fusarium oxysporum (strain Fo5176)</name>
    <name type="common">Fusarium vascular wilt</name>
    <dbReference type="NCBI Taxonomy" id="660025"/>
    <lineage>
        <taxon>Eukaryota</taxon>
        <taxon>Fungi</taxon>
        <taxon>Dikarya</taxon>
        <taxon>Ascomycota</taxon>
        <taxon>Pezizomycotina</taxon>
        <taxon>Sordariomycetes</taxon>
        <taxon>Hypocreomycetidae</taxon>
        <taxon>Hypocreales</taxon>
        <taxon>Nectriaceae</taxon>
        <taxon>Fusarium</taxon>
        <taxon>Fusarium oxysporum species complex</taxon>
    </lineage>
</organism>
<sequence length="101" mass="11232">MSLITLQHHDRVFACDEILAQGQPTRHHTTSRIRMIPHQKQTIPSGTRSICKLPFTGAEDNKDKNPGNVAGGLKANSTLNNPNVSDEAKKNAKERLDKEDF</sequence>
<dbReference type="AlphaFoldDB" id="F9F7W3"/>
<feature type="region of interest" description="Disordered" evidence="1">
    <location>
        <begin position="54"/>
        <end position="101"/>
    </location>
</feature>
<dbReference type="Pfam" id="PF10346">
    <property type="entry name" value="Con-6"/>
    <property type="match status" value="1"/>
</dbReference>
<evidence type="ECO:0000256" key="1">
    <source>
        <dbReference type="SAM" id="MobiDB-lite"/>
    </source>
</evidence>
<gene>
    <name evidence="2" type="ORF">FOXB_02488</name>
</gene>
<dbReference type="OrthoDB" id="5419162at2759"/>
<name>F9F7W3_FUSOF</name>
<protein>
    <recommendedName>
        <fullName evidence="3">Conidiation-specific protein 6</fullName>
    </recommendedName>
</protein>
<accession>F9F7W3</accession>
<evidence type="ECO:0000313" key="2">
    <source>
        <dbReference type="EMBL" id="EGU87094.1"/>
    </source>
</evidence>